<proteinExistence type="predicted"/>
<protein>
    <recommendedName>
        <fullName evidence="3">CopG family transcriptional regulator</fullName>
    </recommendedName>
</protein>
<name>A0ABM6RPJ9_9FIRM</name>
<dbReference type="EMBL" id="CP019454">
    <property type="protein sequence ID" value="AUW93338.1"/>
    <property type="molecule type" value="Genomic_DNA"/>
</dbReference>
<keyword evidence="2" id="KW-1185">Reference proteome</keyword>
<evidence type="ECO:0000313" key="1">
    <source>
        <dbReference type="EMBL" id="AUW93338.1"/>
    </source>
</evidence>
<dbReference type="Proteomes" id="UP000325292">
    <property type="component" value="Chromosome"/>
</dbReference>
<reference evidence="1 2" key="1">
    <citation type="journal article" date="2019" name="Sci. Rep.">
        <title>Sulfobacillus thermotolerans: new insights into resistance and metabolic capacities of acidophilic chemolithotrophs.</title>
        <authorList>
            <person name="Panyushkina A.E."/>
            <person name="Babenko V.V."/>
            <person name="Nikitina A.S."/>
            <person name="Selezneva O.V."/>
            <person name="Tsaplina I.A."/>
            <person name="Letarova M.A."/>
            <person name="Kostryukova E.S."/>
            <person name="Letarov A.V."/>
        </authorList>
    </citation>
    <scope>NUCLEOTIDE SEQUENCE [LARGE SCALE GENOMIC DNA]</scope>
    <source>
        <strain evidence="1 2">Kr1</strain>
    </source>
</reference>
<organism evidence="1 2">
    <name type="scientific">Sulfobacillus thermotolerans</name>
    <dbReference type="NCBI Taxonomy" id="338644"/>
    <lineage>
        <taxon>Bacteria</taxon>
        <taxon>Bacillati</taxon>
        <taxon>Bacillota</taxon>
        <taxon>Clostridia</taxon>
        <taxon>Eubacteriales</taxon>
        <taxon>Clostridiales Family XVII. Incertae Sedis</taxon>
        <taxon>Sulfobacillus</taxon>
    </lineage>
</organism>
<evidence type="ECO:0000313" key="2">
    <source>
        <dbReference type="Proteomes" id="UP000325292"/>
    </source>
</evidence>
<gene>
    <name evidence="1" type="ORF">BXT84_04690</name>
</gene>
<accession>A0ABM6RPJ9</accession>
<dbReference type="RefSeq" id="WP_103375082.1">
    <property type="nucleotide sequence ID" value="NZ_CP133983.1"/>
</dbReference>
<evidence type="ECO:0008006" key="3">
    <source>
        <dbReference type="Google" id="ProtNLM"/>
    </source>
</evidence>
<sequence length="65" mass="7406">MVLPLTCKLNLSIKTEIYQALAEKAQSLQKDEDTLIAEALEWYLNPETNKVSSNAPRMALQKRRS</sequence>